<evidence type="ECO:0000256" key="3">
    <source>
        <dbReference type="ARBA" id="ARBA00006804"/>
    </source>
</evidence>
<comment type="pathway">
    <text evidence="2">Cofactor biosynthesis; Fe-Mo cofactor biosynthesis.</text>
</comment>
<dbReference type="PANTHER" id="PTHR43787:SF13">
    <property type="entry name" value="FEMO COFACTOR BIOSYNTHESIS PROTEIN NIFB"/>
    <property type="match status" value="1"/>
</dbReference>
<evidence type="ECO:0000256" key="4">
    <source>
        <dbReference type="ARBA" id="ARBA00022485"/>
    </source>
</evidence>
<evidence type="ECO:0000256" key="9">
    <source>
        <dbReference type="ARBA" id="ARBA00023231"/>
    </source>
</evidence>
<keyword evidence="10" id="KW-0456">Lyase</keyword>
<evidence type="ECO:0000313" key="13">
    <source>
        <dbReference type="Proteomes" id="UP000278149"/>
    </source>
</evidence>
<evidence type="ECO:0000256" key="6">
    <source>
        <dbReference type="ARBA" id="ARBA00022723"/>
    </source>
</evidence>
<dbReference type="GO" id="GO:0016829">
    <property type="term" value="F:lyase activity"/>
    <property type="evidence" value="ECO:0007669"/>
    <property type="project" value="UniProtKB-KW"/>
</dbReference>
<reference evidence="12 13" key="1">
    <citation type="submission" date="2018-10" db="EMBL/GenBank/DDBJ databases">
        <title>Co-occurring genomic capacity for anaerobic methane metabolism and dissimilatory sulfite reduction discovered in the Korarchaeota.</title>
        <authorList>
            <person name="Mckay L.J."/>
            <person name="Dlakic M."/>
            <person name="Fields M.W."/>
            <person name="Delmont T.O."/>
            <person name="Eren A.M."/>
            <person name="Jay Z.J."/>
            <person name="Klingelsmith K.B."/>
            <person name="Rusch D.B."/>
            <person name="Inskeep W.P."/>
        </authorList>
    </citation>
    <scope>NUCLEOTIDE SEQUENCE [LARGE SCALE GENOMIC DNA]</scope>
    <source>
        <strain evidence="12 13">WS</strain>
    </source>
</reference>
<protein>
    <submittedName>
        <fullName evidence="12">Radical SAM protein</fullName>
    </submittedName>
</protein>
<dbReference type="Pfam" id="PF04055">
    <property type="entry name" value="Radical_SAM"/>
    <property type="match status" value="1"/>
</dbReference>
<evidence type="ECO:0000313" key="12">
    <source>
        <dbReference type="EMBL" id="RSN68712.1"/>
    </source>
</evidence>
<accession>A0A429G4I0</accession>
<evidence type="ECO:0000256" key="8">
    <source>
        <dbReference type="ARBA" id="ARBA00023014"/>
    </source>
</evidence>
<proteinExistence type="inferred from homology"/>
<organism evidence="12 13">
    <name type="scientific">Candidatus Korarchaeum cryptofilum</name>
    <dbReference type="NCBI Taxonomy" id="498846"/>
    <lineage>
        <taxon>Archaea</taxon>
        <taxon>Thermoproteota</taxon>
        <taxon>Candidatus Korarchaeia</taxon>
        <taxon>Candidatus Korarchaeales</taxon>
        <taxon>Candidatus Korarchaeaceae</taxon>
        <taxon>Candidatus Korarchaeum</taxon>
    </lineage>
</organism>
<dbReference type="PROSITE" id="PS51918">
    <property type="entry name" value="RADICAL_SAM"/>
    <property type="match status" value="1"/>
</dbReference>
<dbReference type="AlphaFoldDB" id="A0A429G4I0"/>
<evidence type="ECO:0000259" key="11">
    <source>
        <dbReference type="PROSITE" id="PS51918"/>
    </source>
</evidence>
<comment type="cofactor">
    <cofactor evidence="1">
        <name>[4Fe-4S] cluster</name>
        <dbReference type="ChEBI" id="CHEBI:49883"/>
    </cofactor>
</comment>
<dbReference type="InterPro" id="IPR058240">
    <property type="entry name" value="rSAM_sf"/>
</dbReference>
<dbReference type="Proteomes" id="UP000278149">
    <property type="component" value="Unassembled WGS sequence"/>
</dbReference>
<dbReference type="EMBL" id="RCOR01000025">
    <property type="protein sequence ID" value="RSN68712.1"/>
    <property type="molecule type" value="Genomic_DNA"/>
</dbReference>
<feature type="domain" description="Radical SAM core" evidence="11">
    <location>
        <begin position="30"/>
        <end position="252"/>
    </location>
</feature>
<comment type="similarity">
    <text evidence="3">Belongs to the radical SAM superfamily. NifB family.</text>
</comment>
<keyword evidence="4" id="KW-0004">4Fe-4S</keyword>
<evidence type="ECO:0000256" key="1">
    <source>
        <dbReference type="ARBA" id="ARBA00001966"/>
    </source>
</evidence>
<evidence type="ECO:0000256" key="7">
    <source>
        <dbReference type="ARBA" id="ARBA00023004"/>
    </source>
</evidence>
<dbReference type="SFLD" id="SFLDG01067">
    <property type="entry name" value="SPASM/twitch_domain_containing"/>
    <property type="match status" value="1"/>
</dbReference>
<keyword evidence="5" id="KW-0949">S-adenosyl-L-methionine</keyword>
<evidence type="ECO:0000256" key="2">
    <source>
        <dbReference type="ARBA" id="ARBA00005155"/>
    </source>
</evidence>
<keyword evidence="9" id="KW-0535">Nitrogen fixation</keyword>
<evidence type="ECO:0000256" key="5">
    <source>
        <dbReference type="ARBA" id="ARBA00022691"/>
    </source>
</evidence>
<dbReference type="CDD" id="cd01335">
    <property type="entry name" value="Radical_SAM"/>
    <property type="match status" value="1"/>
</dbReference>
<dbReference type="GO" id="GO:0051539">
    <property type="term" value="F:4 iron, 4 sulfur cluster binding"/>
    <property type="evidence" value="ECO:0007669"/>
    <property type="project" value="UniProtKB-KW"/>
</dbReference>
<dbReference type="PANTHER" id="PTHR43787">
    <property type="entry name" value="FEMO COFACTOR BIOSYNTHESIS PROTEIN NIFB-RELATED"/>
    <property type="match status" value="1"/>
</dbReference>
<comment type="caution">
    <text evidence="12">The sequence shown here is derived from an EMBL/GenBank/DDBJ whole genome shotgun (WGS) entry which is preliminary data.</text>
</comment>
<keyword evidence="8" id="KW-0411">Iron-sulfur</keyword>
<dbReference type="RefSeq" id="WP_125741748.1">
    <property type="nucleotide sequence ID" value="NZ_RCOR01000025.1"/>
</dbReference>
<gene>
    <name evidence="12" type="ORF">D9Q81_05165</name>
</gene>
<dbReference type="GO" id="GO:0046872">
    <property type="term" value="F:metal ion binding"/>
    <property type="evidence" value="ECO:0007669"/>
    <property type="project" value="UniProtKB-KW"/>
</dbReference>
<dbReference type="SUPFAM" id="SSF102114">
    <property type="entry name" value="Radical SAM enzymes"/>
    <property type="match status" value="1"/>
</dbReference>
<dbReference type="SFLD" id="SFLDS00029">
    <property type="entry name" value="Radical_SAM"/>
    <property type="match status" value="1"/>
</dbReference>
<dbReference type="InterPro" id="IPR007197">
    <property type="entry name" value="rSAM"/>
</dbReference>
<dbReference type="Gene3D" id="3.20.20.70">
    <property type="entry name" value="Aldolase class I"/>
    <property type="match status" value="1"/>
</dbReference>
<name>A0A429G4I0_9CREN</name>
<dbReference type="InterPro" id="IPR013785">
    <property type="entry name" value="Aldolase_TIM"/>
</dbReference>
<keyword evidence="7" id="KW-0408">Iron</keyword>
<sequence>MERGYDPIALAEVTRRIVERDGSRKYYRFRGGRWYGGIATADCVGCNLRCIFCWSNTPRDNPAMGWGFYSPEEVYRNLVKIAERRGYRLLRVSGNEPTICWDHLMKILELVEEDGRFKFILETNGTLIDEAKAYDLSMFRRVHVRVSLKGACEEEFSLLTGARPEAFELQLNALKHLADQNVPAHPAVMLSFSSEESVGKLIERLNEIDPVYVRELEEEYVFLYPHVKERLRRAGIIPKVAYEPDRVPEDLV</sequence>
<keyword evidence="6" id="KW-0479">Metal-binding</keyword>
<evidence type="ECO:0000256" key="10">
    <source>
        <dbReference type="ARBA" id="ARBA00023239"/>
    </source>
</evidence>